<dbReference type="OrthoDB" id="9779501at2"/>
<dbReference type="Proteomes" id="UP000243406">
    <property type="component" value="Unassembled WGS sequence"/>
</dbReference>
<keyword evidence="2" id="KW-1185">Reference proteome</keyword>
<dbReference type="Gene3D" id="3.40.50.300">
    <property type="entry name" value="P-loop containing nucleotide triphosphate hydrolases"/>
    <property type="match status" value="1"/>
</dbReference>
<organism evidence="1 2">
    <name type="scientific">Acetoanaerobium noterae</name>
    <dbReference type="NCBI Taxonomy" id="745369"/>
    <lineage>
        <taxon>Bacteria</taxon>
        <taxon>Bacillati</taxon>
        <taxon>Bacillota</taxon>
        <taxon>Clostridia</taxon>
        <taxon>Peptostreptococcales</taxon>
        <taxon>Filifactoraceae</taxon>
        <taxon>Acetoanaerobium</taxon>
    </lineage>
</organism>
<accession>A0A1T5DMN1</accession>
<dbReference type="AlphaFoldDB" id="A0A1T5DMN1"/>
<proteinExistence type="predicted"/>
<reference evidence="2" key="1">
    <citation type="submission" date="2017-02" db="EMBL/GenBank/DDBJ databases">
        <authorList>
            <person name="Varghese N."/>
            <person name="Submissions S."/>
        </authorList>
    </citation>
    <scope>NUCLEOTIDE SEQUENCE [LARGE SCALE GENOMIC DNA]</scope>
    <source>
        <strain evidence="2">ATCC 35199</strain>
    </source>
</reference>
<dbReference type="EMBL" id="FUYN01000011">
    <property type="protein sequence ID" value="SKB72743.1"/>
    <property type="molecule type" value="Genomic_DNA"/>
</dbReference>
<evidence type="ECO:0000313" key="1">
    <source>
        <dbReference type="EMBL" id="SKB72743.1"/>
    </source>
</evidence>
<dbReference type="RefSeq" id="WP_079590728.1">
    <property type="nucleotide sequence ID" value="NZ_CP154629.1"/>
</dbReference>
<dbReference type="SUPFAM" id="SSF52540">
    <property type="entry name" value="P-loop containing nucleoside triphosphate hydrolases"/>
    <property type="match status" value="1"/>
</dbReference>
<evidence type="ECO:0000313" key="2">
    <source>
        <dbReference type="Proteomes" id="UP000243406"/>
    </source>
</evidence>
<protein>
    <recommendedName>
        <fullName evidence="3">ATP-binding protein</fullName>
    </recommendedName>
</protein>
<sequence>MFINDKRIRIIIGHYGSGKTEFSVNYAMKLKQATASKVAIADLDIVNVYFRSREKQVMLEEQGIKVIASSIAGNALDLPAVAADIITPLEDKSYEYVIDVGGDSVGARVLGRFKNYIEDGDYDMFMVVNANREQTMDLEGIKRHKETIEATSRLKVTGFINNTHLIRETTLEDVLKGDKLLKEASKELGIPIRYVSAMSHIASQIPDEVSGEILALDLIMRDQWM</sequence>
<name>A0A1T5DMN1_9FIRM</name>
<evidence type="ECO:0008006" key="3">
    <source>
        <dbReference type="Google" id="ProtNLM"/>
    </source>
</evidence>
<dbReference type="InterPro" id="IPR027417">
    <property type="entry name" value="P-loop_NTPase"/>
</dbReference>
<gene>
    <name evidence="1" type="ORF">SAMN02745120_0066</name>
</gene>